<dbReference type="CDD" id="cd00303">
    <property type="entry name" value="retropepsin_like"/>
    <property type="match status" value="1"/>
</dbReference>
<name>A0A371FWH4_MUCPR</name>
<feature type="region of interest" description="Disordered" evidence="1">
    <location>
        <begin position="33"/>
        <end position="85"/>
    </location>
</feature>
<dbReference type="EMBL" id="QJKJ01007643">
    <property type="protein sequence ID" value="RDX82413.1"/>
    <property type="molecule type" value="Genomic_DNA"/>
</dbReference>
<dbReference type="Proteomes" id="UP000257109">
    <property type="component" value="Unassembled WGS sequence"/>
</dbReference>
<feature type="compositionally biased region" description="Polar residues" evidence="1">
    <location>
        <begin position="67"/>
        <end position="85"/>
    </location>
</feature>
<feature type="compositionally biased region" description="Polar residues" evidence="1">
    <location>
        <begin position="37"/>
        <end position="51"/>
    </location>
</feature>
<evidence type="ECO:0000256" key="1">
    <source>
        <dbReference type="SAM" id="MobiDB-lite"/>
    </source>
</evidence>
<feature type="non-terminal residue" evidence="2">
    <location>
        <position position="1"/>
    </location>
</feature>
<sequence>SETESSPTLSRPFKIESNLTLLHPSQCLADSVAKTGLDQSSPRASQYSTLSGKDREKEKARREKSLTKGSESSLGRKGTTYTATPMAPKTSNITYFKCLGKGHIAFQCSNRRVMIVNEAKSFSYGFHYEGDFLVVRRLMKIHIGEEAKTQRENIFHSRCLILDNLCSMIIDGGELLVKKLALPIFVQLRPHKLQRLSERRELLVDKQVKVIFTLRGYEDKVVCDVVPMEATHLLLGRPWQYNKKVIHDGVTNRFTFVHLGQRFMLKPLSPRVVHEDQKKIKVKRKVDKNIESKLKKKRNGE</sequence>
<reference evidence="2" key="1">
    <citation type="submission" date="2018-05" db="EMBL/GenBank/DDBJ databases">
        <title>Draft genome of Mucuna pruriens seed.</title>
        <authorList>
            <person name="Nnadi N.E."/>
            <person name="Vos R."/>
            <person name="Hasami M.H."/>
            <person name="Devisetty U.K."/>
            <person name="Aguiy J.C."/>
        </authorList>
    </citation>
    <scope>NUCLEOTIDE SEQUENCE [LARGE SCALE GENOMIC DNA]</scope>
    <source>
        <strain evidence="2">JCA_2017</strain>
    </source>
</reference>
<dbReference type="OrthoDB" id="1747743at2759"/>
<dbReference type="AlphaFoldDB" id="A0A371FWH4"/>
<dbReference type="PANTHER" id="PTHR35046:SF9">
    <property type="entry name" value="RNA-DIRECTED DNA POLYMERASE"/>
    <property type="match status" value="1"/>
</dbReference>
<comment type="caution">
    <text evidence="2">The sequence shown here is derived from an EMBL/GenBank/DDBJ whole genome shotgun (WGS) entry which is preliminary data.</text>
</comment>
<evidence type="ECO:0000313" key="3">
    <source>
        <dbReference type="Proteomes" id="UP000257109"/>
    </source>
</evidence>
<proteinExistence type="predicted"/>
<feature type="compositionally biased region" description="Basic and acidic residues" evidence="1">
    <location>
        <begin position="52"/>
        <end position="66"/>
    </location>
</feature>
<accession>A0A371FWH4</accession>
<dbReference type="PANTHER" id="PTHR35046">
    <property type="entry name" value="ZINC KNUCKLE (CCHC-TYPE) FAMILY PROTEIN"/>
    <property type="match status" value="1"/>
</dbReference>
<keyword evidence="3" id="KW-1185">Reference proteome</keyword>
<organism evidence="2 3">
    <name type="scientific">Mucuna pruriens</name>
    <name type="common">Velvet bean</name>
    <name type="synonym">Dolichos pruriens</name>
    <dbReference type="NCBI Taxonomy" id="157652"/>
    <lineage>
        <taxon>Eukaryota</taxon>
        <taxon>Viridiplantae</taxon>
        <taxon>Streptophyta</taxon>
        <taxon>Embryophyta</taxon>
        <taxon>Tracheophyta</taxon>
        <taxon>Spermatophyta</taxon>
        <taxon>Magnoliopsida</taxon>
        <taxon>eudicotyledons</taxon>
        <taxon>Gunneridae</taxon>
        <taxon>Pentapetalae</taxon>
        <taxon>rosids</taxon>
        <taxon>fabids</taxon>
        <taxon>Fabales</taxon>
        <taxon>Fabaceae</taxon>
        <taxon>Papilionoideae</taxon>
        <taxon>50 kb inversion clade</taxon>
        <taxon>NPAAA clade</taxon>
        <taxon>indigoferoid/millettioid clade</taxon>
        <taxon>Phaseoleae</taxon>
        <taxon>Mucuna</taxon>
    </lineage>
</organism>
<protein>
    <submittedName>
        <fullName evidence="2">Uncharacterized protein</fullName>
    </submittedName>
</protein>
<evidence type="ECO:0000313" key="2">
    <source>
        <dbReference type="EMBL" id="RDX82413.1"/>
    </source>
</evidence>
<gene>
    <name evidence="2" type="ORF">CR513_36786</name>
</gene>